<evidence type="ECO:0000313" key="3">
    <source>
        <dbReference type="Proteomes" id="UP000289886"/>
    </source>
</evidence>
<proteinExistence type="predicted"/>
<reference evidence="2 3" key="1">
    <citation type="submission" date="2019-01" db="EMBL/GenBank/DDBJ databases">
        <title>Draft Genome and Complete Hox-Cluster Characterization of the Sterlet Sturgeon (Acipenser ruthenus).</title>
        <authorList>
            <person name="Wei Q."/>
        </authorList>
    </citation>
    <scope>NUCLEOTIDE SEQUENCE [LARGE SCALE GENOMIC DNA]</scope>
    <source>
        <strain evidence="2">WHYD16114868_AA</strain>
        <tissue evidence="2">Blood</tissue>
    </source>
</reference>
<dbReference type="AlphaFoldDB" id="A0A444V3C4"/>
<feature type="compositionally biased region" description="Polar residues" evidence="1">
    <location>
        <begin position="418"/>
        <end position="429"/>
    </location>
</feature>
<gene>
    <name evidence="2" type="ORF">EOD39_17468</name>
</gene>
<organism evidence="2 3">
    <name type="scientific">Acipenser ruthenus</name>
    <name type="common">Sterlet sturgeon</name>
    <dbReference type="NCBI Taxonomy" id="7906"/>
    <lineage>
        <taxon>Eukaryota</taxon>
        <taxon>Metazoa</taxon>
        <taxon>Chordata</taxon>
        <taxon>Craniata</taxon>
        <taxon>Vertebrata</taxon>
        <taxon>Euteleostomi</taxon>
        <taxon>Actinopterygii</taxon>
        <taxon>Chondrostei</taxon>
        <taxon>Acipenseriformes</taxon>
        <taxon>Acipenseridae</taxon>
        <taxon>Acipenser</taxon>
    </lineage>
</organism>
<feature type="region of interest" description="Disordered" evidence="1">
    <location>
        <begin position="597"/>
        <end position="933"/>
    </location>
</feature>
<dbReference type="PANTHER" id="PTHR15690">
    <property type="entry name" value="NUCLEAR RECEPTOR COACTIVATOR 6"/>
    <property type="match status" value="1"/>
</dbReference>
<feature type="region of interest" description="Disordered" evidence="1">
    <location>
        <begin position="1"/>
        <end position="211"/>
    </location>
</feature>
<dbReference type="PANTHER" id="PTHR15690:SF0">
    <property type="entry name" value="NUCLEAR RECEPTOR COACTIVATOR 6"/>
    <property type="match status" value="1"/>
</dbReference>
<dbReference type="GO" id="GO:0003713">
    <property type="term" value="F:transcription coactivator activity"/>
    <property type="evidence" value="ECO:0007669"/>
    <property type="project" value="InterPro"/>
</dbReference>
<evidence type="ECO:0000313" key="2">
    <source>
        <dbReference type="EMBL" id="RXM94915.1"/>
    </source>
</evidence>
<feature type="compositionally biased region" description="Pro residues" evidence="1">
    <location>
        <begin position="153"/>
        <end position="166"/>
    </location>
</feature>
<feature type="compositionally biased region" description="Polar residues" evidence="1">
    <location>
        <begin position="226"/>
        <end position="243"/>
    </location>
</feature>
<dbReference type="GO" id="GO:0045944">
    <property type="term" value="P:positive regulation of transcription by RNA polymerase II"/>
    <property type="evidence" value="ECO:0007669"/>
    <property type="project" value="TreeGrafter"/>
</dbReference>
<feature type="compositionally biased region" description="Polar residues" evidence="1">
    <location>
        <begin position="464"/>
        <end position="473"/>
    </location>
</feature>
<dbReference type="Proteomes" id="UP000289886">
    <property type="component" value="Unassembled WGS sequence"/>
</dbReference>
<protein>
    <submittedName>
        <fullName evidence="2">Nuclear receptor coactivator 6</fullName>
    </submittedName>
</protein>
<comment type="caution">
    <text evidence="2">The sequence shown here is derived from an EMBL/GenBank/DDBJ whole genome shotgun (WGS) entry which is preliminary data.</text>
</comment>
<feature type="region of interest" description="Disordered" evidence="1">
    <location>
        <begin position="224"/>
        <end position="288"/>
    </location>
</feature>
<dbReference type="GO" id="GO:0005667">
    <property type="term" value="C:transcription regulator complex"/>
    <property type="evidence" value="ECO:0007669"/>
    <property type="project" value="TreeGrafter"/>
</dbReference>
<feature type="compositionally biased region" description="Polar residues" evidence="1">
    <location>
        <begin position="832"/>
        <end position="852"/>
    </location>
</feature>
<dbReference type="GO" id="GO:0035097">
    <property type="term" value="C:histone methyltransferase complex"/>
    <property type="evidence" value="ECO:0007669"/>
    <property type="project" value="TreeGrafter"/>
</dbReference>
<feature type="region of interest" description="Disordered" evidence="1">
    <location>
        <begin position="358"/>
        <end position="501"/>
    </location>
</feature>
<feature type="region of interest" description="Disordered" evidence="1">
    <location>
        <begin position="318"/>
        <end position="341"/>
    </location>
</feature>
<feature type="compositionally biased region" description="Polar residues" evidence="1">
    <location>
        <begin position="597"/>
        <end position="617"/>
    </location>
</feature>
<dbReference type="InterPro" id="IPR026638">
    <property type="entry name" value="NCOA6"/>
</dbReference>
<feature type="compositionally biased region" description="Basic and acidic residues" evidence="1">
    <location>
        <begin position="444"/>
        <end position="460"/>
    </location>
</feature>
<feature type="compositionally biased region" description="Low complexity" evidence="1">
    <location>
        <begin position="103"/>
        <end position="119"/>
    </location>
</feature>
<name>A0A444V3C4_ACIRT</name>
<feature type="compositionally biased region" description="Low complexity" evidence="1">
    <location>
        <begin position="255"/>
        <end position="274"/>
    </location>
</feature>
<sequence length="933" mass="97490">MPVMISLQGPGAIPPSPDKPRGPLMVNPQLAGVARRMPFQDAAQGGPALTSEDGTSLQDGTSIEGGHQTGNGVPQLVGTPGPNQLLMKPGPSAIPQHQGASPQQQLQQQQLQQQLQQQQTAPMSGSHSLHFPNVPTSSQTSRPKTPNRASPRPYYPHTPTNRPPSTEPSEINLSPERLNASIAGLFPPQINIPLPPRQPNLNRGFDQQGLNPTTLKAIGQAPINLGSLNNNGQQAFPQNTPGSSPVGKQHSTGGPAKRASPSNSRRASPASSRKTTPSPGRQNAKAAKLAINSSPSQPLVNPQNMLVNPLPVLPSPVGSTLPPSTLGQQHMQSPFPAGPVEMNKEGQMAQIEGRQVVQPPSDLPVPEIKSPHLPQEKKTASVEEFTRLDTPTHDKAQPVAQEESKAAPSPALREAPTSLGQLLDNSGAPNVSLKPVQEGLLEEELNRKETPSTFPRDQEPLRNPATTRSSDTSVPDVKEPAPNPNPVQSVPAVLQRSTPSTSIPSNQITVFVASNPISSSTSTSQVPPTIVSSVVSAPPNSRPPQFITGPVIINPIFQVMKGSRPGQLPAASIPSSTSNVSKPVTVLGTLQVPPNIQFSQAPTTTQSSTINPSSTQPGHPLVVGPQPPNPVRSVNVFPQPTETPKESNPIEMAPAKPSPVEKPSSHSSPSSSSKPLGTPSSPGTSNSRRSPMSPTTAAAKATSKPDNSGQIHMTKPCRSVPEVHKPSAEIDAQPAVVSEGPQPLASPVNVQPALSDGKRPALPPPQSAPQKSPLVPAPSTGGPALTEPSSSVGCSPPTATAGIPTEGHPAPPVSESSLPVAHGDPVEEKVSLGSTELTPSTASIQQEPQQQEMPRVEKATGMWEAKNIPEKPKAPSRRSSRAERDVEEGSTPQEAAENGQRKRSARPGSASTAAARDTNTGASPNQAKRRKSK</sequence>
<keyword evidence="2" id="KW-0675">Receptor</keyword>
<keyword evidence="3" id="KW-1185">Reference proteome</keyword>
<dbReference type="EMBL" id="SCEB01002870">
    <property type="protein sequence ID" value="RXM94915.1"/>
    <property type="molecule type" value="Genomic_DNA"/>
</dbReference>
<accession>A0A444V3C4</accession>
<feature type="compositionally biased region" description="Polar residues" evidence="1">
    <location>
        <begin position="134"/>
        <end position="148"/>
    </location>
</feature>
<feature type="compositionally biased region" description="Basic and acidic residues" evidence="1">
    <location>
        <begin position="374"/>
        <end position="396"/>
    </location>
</feature>
<feature type="compositionally biased region" description="Polar residues" evidence="1">
    <location>
        <begin position="52"/>
        <end position="61"/>
    </location>
</feature>
<evidence type="ECO:0000256" key="1">
    <source>
        <dbReference type="SAM" id="MobiDB-lite"/>
    </source>
</evidence>
<feature type="compositionally biased region" description="Polar residues" evidence="1">
    <location>
        <begin position="909"/>
        <end position="926"/>
    </location>
</feature>
<feature type="compositionally biased region" description="Low complexity" evidence="1">
    <location>
        <begin position="661"/>
        <end position="705"/>
    </location>
</feature>